<dbReference type="EMBL" id="AWUE01024770">
    <property type="protein sequence ID" value="OMO49811.1"/>
    <property type="molecule type" value="Genomic_DNA"/>
</dbReference>
<name>A0A1R3FVE0_9ROSI</name>
<dbReference type="OrthoDB" id="987552at2759"/>
<dbReference type="Proteomes" id="UP000187203">
    <property type="component" value="Unassembled WGS sequence"/>
</dbReference>
<proteinExistence type="predicted"/>
<evidence type="ECO:0000313" key="1">
    <source>
        <dbReference type="EMBL" id="OMO49811.1"/>
    </source>
</evidence>
<protein>
    <submittedName>
        <fullName evidence="1">Uncharacterized protein</fullName>
    </submittedName>
</protein>
<organism evidence="1 2">
    <name type="scientific">Corchorus olitorius</name>
    <dbReference type="NCBI Taxonomy" id="93759"/>
    <lineage>
        <taxon>Eukaryota</taxon>
        <taxon>Viridiplantae</taxon>
        <taxon>Streptophyta</taxon>
        <taxon>Embryophyta</taxon>
        <taxon>Tracheophyta</taxon>
        <taxon>Spermatophyta</taxon>
        <taxon>Magnoliopsida</taxon>
        <taxon>eudicotyledons</taxon>
        <taxon>Gunneridae</taxon>
        <taxon>Pentapetalae</taxon>
        <taxon>rosids</taxon>
        <taxon>malvids</taxon>
        <taxon>Malvales</taxon>
        <taxon>Malvaceae</taxon>
        <taxon>Grewioideae</taxon>
        <taxon>Apeibeae</taxon>
        <taxon>Corchorus</taxon>
    </lineage>
</organism>
<reference evidence="2" key="1">
    <citation type="submission" date="2013-09" db="EMBL/GenBank/DDBJ databases">
        <title>Corchorus olitorius genome sequencing.</title>
        <authorList>
            <person name="Alam M."/>
            <person name="Haque M.S."/>
            <person name="Islam M.S."/>
            <person name="Emdad E.M."/>
            <person name="Islam M.M."/>
            <person name="Ahmed B."/>
            <person name="Halim A."/>
            <person name="Hossen Q.M.M."/>
            <person name="Hossain M.Z."/>
            <person name="Ahmed R."/>
            <person name="Khan M.M."/>
            <person name="Islam R."/>
            <person name="Rashid M.M."/>
            <person name="Khan S.A."/>
            <person name="Rahman M.S."/>
            <person name="Alam M."/>
            <person name="Yahiya A.S."/>
            <person name="Khan M.S."/>
            <person name="Azam M.S."/>
            <person name="Haque T."/>
            <person name="Lashkar M.Z.H."/>
            <person name="Akhand A.I."/>
            <person name="Morshed G."/>
            <person name="Roy S."/>
            <person name="Uddin K.S."/>
            <person name="Rabeya T."/>
            <person name="Hossain A.S."/>
            <person name="Chowdhury A."/>
            <person name="Snigdha A.R."/>
            <person name="Mortoza M.S."/>
            <person name="Matin S.A."/>
            <person name="Hoque S.M.E."/>
            <person name="Islam M.K."/>
            <person name="Roy D.K."/>
            <person name="Haider R."/>
            <person name="Moosa M.M."/>
            <person name="Elias S.M."/>
            <person name="Hasan A.M."/>
            <person name="Jahan S."/>
            <person name="Shafiuddin M."/>
            <person name="Mahmood N."/>
            <person name="Shommy N.S."/>
        </authorList>
    </citation>
    <scope>NUCLEOTIDE SEQUENCE [LARGE SCALE GENOMIC DNA]</scope>
    <source>
        <strain evidence="2">cv. O-4</strain>
    </source>
</reference>
<gene>
    <name evidence="1" type="ORF">COLO4_38363</name>
</gene>
<accession>A0A1R3FVE0</accession>
<comment type="caution">
    <text evidence="1">The sequence shown here is derived from an EMBL/GenBank/DDBJ whole genome shotgun (WGS) entry which is preliminary data.</text>
</comment>
<keyword evidence="2" id="KW-1185">Reference proteome</keyword>
<evidence type="ECO:0000313" key="2">
    <source>
        <dbReference type="Proteomes" id="UP000187203"/>
    </source>
</evidence>
<sequence>MKKKLVQFGVVDGTAVATLANKARWWSLISGSFLTIFKNVVRFYIDQKGIYDPKWLVVFEHDFSVKLLPENHAKTLTDVKMFKTFMCEMIYLPFALTSVDKDNVRDDFELPQDLITFIENLNNVNLTHVSYEFLLSAPFVWNWEEKMRGLLNAQELLTRQQINQTDLDTFSVKGLMHGQLKVHRWSNPIRASFFTYDGSDTFFLSFSNNIRCFGCFTFSDEHSSIIDEHVIAFEKVQAIRSFFAKKLEKVNEWKTNPQEVLATPTIKAKWWSLISDSFPKIFKNVVRFYIDQKGIIDPKWLVISDYANSNNDFSVKLLP</sequence>
<dbReference type="AlphaFoldDB" id="A0A1R3FVE0"/>